<keyword evidence="3" id="KW-0560">Oxidoreductase</keyword>
<evidence type="ECO:0000256" key="4">
    <source>
        <dbReference type="ARBA" id="ARBA00023004"/>
    </source>
</evidence>
<evidence type="ECO:0000256" key="1">
    <source>
        <dbReference type="ARBA" id="ARBA00022485"/>
    </source>
</evidence>
<reference evidence="7 8" key="1">
    <citation type="submission" date="2024-07" db="EMBL/GenBank/DDBJ databases">
        <title>Section-level genome sequencing and comparative genomics of Aspergillus sections Usti and Cavernicolus.</title>
        <authorList>
            <consortium name="Lawrence Berkeley National Laboratory"/>
            <person name="Nybo J.L."/>
            <person name="Vesth T.C."/>
            <person name="Theobald S."/>
            <person name="Frisvad J.C."/>
            <person name="Larsen T.O."/>
            <person name="Kjaerboelling I."/>
            <person name="Rothschild-Mancinelli K."/>
            <person name="Lyhne E.K."/>
            <person name="Kogle M.E."/>
            <person name="Barry K."/>
            <person name="Clum A."/>
            <person name="Na H."/>
            <person name="Ledsgaard L."/>
            <person name="Lin J."/>
            <person name="Lipzen A."/>
            <person name="Kuo A."/>
            <person name="Riley R."/>
            <person name="Mondo S."/>
            <person name="Labutti K."/>
            <person name="Haridas S."/>
            <person name="Pangalinan J."/>
            <person name="Salamov A.A."/>
            <person name="Simmons B.A."/>
            <person name="Magnuson J.K."/>
            <person name="Chen J."/>
            <person name="Drula E."/>
            <person name="Henrissat B."/>
            <person name="Wiebenga A."/>
            <person name="Lubbers R.J."/>
            <person name="Gomes A.C."/>
            <person name="Makela M.R."/>
            <person name="Stajich J."/>
            <person name="Grigoriev I.V."/>
            <person name="Mortensen U.H."/>
            <person name="De Vries R.P."/>
            <person name="Baker S.E."/>
            <person name="Andersen M.R."/>
        </authorList>
    </citation>
    <scope>NUCLEOTIDE SEQUENCE [LARGE SCALE GENOMIC DNA]</scope>
    <source>
        <strain evidence="7 8">CBS 123904</strain>
    </source>
</reference>
<keyword evidence="5" id="KW-0411">Iron-sulfur</keyword>
<keyword evidence="2" id="KW-0479">Metal-binding</keyword>
<dbReference type="Pfam" id="PF12831">
    <property type="entry name" value="FAD_oxidored"/>
    <property type="match status" value="1"/>
</dbReference>
<evidence type="ECO:0000256" key="3">
    <source>
        <dbReference type="ARBA" id="ARBA00023002"/>
    </source>
</evidence>
<evidence type="ECO:0000313" key="7">
    <source>
        <dbReference type="EMBL" id="KAL2835941.1"/>
    </source>
</evidence>
<dbReference type="SUPFAM" id="SSF51905">
    <property type="entry name" value="FAD/NAD(P)-binding domain"/>
    <property type="match status" value="1"/>
</dbReference>
<dbReference type="InterPro" id="IPR039650">
    <property type="entry name" value="HdrA-like"/>
</dbReference>
<feature type="compositionally biased region" description="Basic and acidic residues" evidence="6">
    <location>
        <begin position="391"/>
        <end position="407"/>
    </location>
</feature>
<organism evidence="7 8">
    <name type="scientific">Aspergillus pseudoustus</name>
    <dbReference type="NCBI Taxonomy" id="1810923"/>
    <lineage>
        <taxon>Eukaryota</taxon>
        <taxon>Fungi</taxon>
        <taxon>Dikarya</taxon>
        <taxon>Ascomycota</taxon>
        <taxon>Pezizomycotina</taxon>
        <taxon>Eurotiomycetes</taxon>
        <taxon>Eurotiomycetidae</taxon>
        <taxon>Eurotiales</taxon>
        <taxon>Aspergillaceae</taxon>
        <taxon>Aspergillus</taxon>
        <taxon>Aspergillus subgen. Nidulantes</taxon>
    </lineage>
</organism>
<feature type="region of interest" description="Disordered" evidence="6">
    <location>
        <begin position="386"/>
        <end position="410"/>
    </location>
</feature>
<keyword evidence="8" id="KW-1185">Reference proteome</keyword>
<dbReference type="EMBL" id="JBFXLU010000189">
    <property type="protein sequence ID" value="KAL2835941.1"/>
    <property type="molecule type" value="Genomic_DNA"/>
</dbReference>
<dbReference type="InterPro" id="IPR036188">
    <property type="entry name" value="FAD/NAD-bd_sf"/>
</dbReference>
<evidence type="ECO:0000256" key="5">
    <source>
        <dbReference type="ARBA" id="ARBA00023014"/>
    </source>
</evidence>
<evidence type="ECO:0000313" key="8">
    <source>
        <dbReference type="Proteomes" id="UP001610446"/>
    </source>
</evidence>
<dbReference type="Proteomes" id="UP001610446">
    <property type="component" value="Unassembled WGS sequence"/>
</dbReference>
<dbReference type="PANTHER" id="PTHR43498:SF1">
    <property type="entry name" value="COB--COM HETERODISULFIDE REDUCTASE IRON-SULFUR SUBUNIT A"/>
    <property type="match status" value="1"/>
</dbReference>
<evidence type="ECO:0000256" key="2">
    <source>
        <dbReference type="ARBA" id="ARBA00022723"/>
    </source>
</evidence>
<keyword evidence="1" id="KW-0004">4Fe-4S</keyword>
<protein>
    <submittedName>
        <fullName evidence="7">FAD dependent oxidoreductase-domain-containing protein</fullName>
    </submittedName>
</protein>
<name>A0ABR4J7F1_9EURO</name>
<comment type="caution">
    <text evidence="7">The sequence shown here is derived from an EMBL/GenBank/DDBJ whole genome shotgun (WGS) entry which is preliminary data.</text>
</comment>
<sequence>MAGFDIAVYGSTSGAVAAAIQAARLGRRTVLVSPDEHIGGIQIEGLGSTDIDNQVEFQNSTAVGGLALELHRRLSTHYGRLEQLEEVVEKRLKVPEVWKFESSVLERILAEWLAEYPELVVIKAALVEDPSAVSKTGPLVTSIQLTNGQSISARYFIEATYEGDFLTAAGITTVIGREPSSTYNESLAGVRADTRYTQFDVPVDPYITPGDASSGVIYGVSSEPFGNPGDGDTHLQAYSYRLPLTDVEGNKAPITKPEGYNASHYELHRRYIQAGGKLYTPRLKGVPNRKTDLIGSEGVLATDLLGMNDDWPSASQERRKEILEETRRFTQGLIWFFANDEAVPLSIREAWSTFGYCLDEFPDNNHFPRRLYVRDARRMVSDYIITQHTASEPDHGHHDGPKSKSESEPDPVAVAYWPMDTHCTRRVVRNGLAHNEGFVFKEHDHRWKPFGIPYRALIPRRSEGVNVLSVTCPSSSHVGYGAVRLEHQFYALGQAAANACDIALSLAETGRGSGALDVQDVPYDMLRERLLDQGAAIDASGVGKPDFSL</sequence>
<keyword evidence="4" id="KW-0408">Iron</keyword>
<gene>
    <name evidence="7" type="ORF">BJY01DRAFT_258833</name>
</gene>
<dbReference type="PANTHER" id="PTHR43498">
    <property type="entry name" value="FERREDOXIN:COB-COM HETERODISULFIDE REDUCTASE SUBUNIT A"/>
    <property type="match status" value="1"/>
</dbReference>
<accession>A0ABR4J7F1</accession>
<proteinExistence type="predicted"/>
<evidence type="ECO:0000256" key="6">
    <source>
        <dbReference type="SAM" id="MobiDB-lite"/>
    </source>
</evidence>